<dbReference type="InterPro" id="IPR002575">
    <property type="entry name" value="Aminoglycoside_PTrfase"/>
</dbReference>
<dbReference type="RefSeq" id="WP_232468325.1">
    <property type="nucleotide sequence ID" value="NZ_CP021904.1"/>
</dbReference>
<gene>
    <name evidence="3" type="ORF">SAMN03080601_03420</name>
</gene>
<dbReference type="EMBL" id="FUYV01000031">
    <property type="protein sequence ID" value="SKC24127.1"/>
    <property type="molecule type" value="Genomic_DNA"/>
</dbReference>
<keyword evidence="3" id="KW-0418">Kinase</keyword>
<feature type="domain" description="RapZ C-terminal" evidence="2">
    <location>
        <begin position="351"/>
        <end position="474"/>
    </location>
</feature>
<organism evidence="3 4">
    <name type="scientific">Alkalitalea saponilacus</name>
    <dbReference type="NCBI Taxonomy" id="889453"/>
    <lineage>
        <taxon>Bacteria</taxon>
        <taxon>Pseudomonadati</taxon>
        <taxon>Bacteroidota</taxon>
        <taxon>Bacteroidia</taxon>
        <taxon>Marinilabiliales</taxon>
        <taxon>Marinilabiliaceae</taxon>
        <taxon>Alkalitalea</taxon>
    </lineage>
</organism>
<dbReference type="AlphaFoldDB" id="A0A1T5HTW3"/>
<dbReference type="Pfam" id="PF01636">
    <property type="entry name" value="APH"/>
    <property type="match status" value="1"/>
</dbReference>
<evidence type="ECO:0000259" key="1">
    <source>
        <dbReference type="Pfam" id="PF01636"/>
    </source>
</evidence>
<proteinExistence type="predicted"/>
<dbReference type="SUPFAM" id="SSF56112">
    <property type="entry name" value="Protein kinase-like (PK-like)"/>
    <property type="match status" value="1"/>
</dbReference>
<dbReference type="InterPro" id="IPR011009">
    <property type="entry name" value="Kinase-like_dom_sf"/>
</dbReference>
<dbReference type="InterPro" id="IPR005337">
    <property type="entry name" value="RapZ-like"/>
</dbReference>
<dbReference type="GO" id="GO:0005524">
    <property type="term" value="F:ATP binding"/>
    <property type="evidence" value="ECO:0007669"/>
    <property type="project" value="InterPro"/>
</dbReference>
<dbReference type="GO" id="GO:0016301">
    <property type="term" value="F:kinase activity"/>
    <property type="evidence" value="ECO:0007669"/>
    <property type="project" value="UniProtKB-KW"/>
</dbReference>
<sequence>MSPKMELSVYERLKALYTQWAGEPIESISQLPASGSYRVYYRITGKTHNVLGAINSDVKENRAFIEFSRFFYEKGLRIPEIYAVDAELDCYLLEDFGNTTLFDWLSTARREDEIPANIVDFYKKTIEQLVEFQIQGRYLDFGFAYPRASFDKQSMMWDLHYFKYYFLKLAKIPFDEQLLEDDFNRFSDYLLEADCDYFLYRDFQSRNVMVVDENVPAFIDYQGGRKGALQYDLASLLFDAKADLPHAFREELLNYYIMVLSRKVKVNEQSFRSHFYGYVLIRIMQAMGAYGFRGFYEKKEHFLKSIPYALRNLSYLLEVFDLRQRFSSLSDALREVVNSEFLQQISEEPTLTITINSFSYKRGIPIDFSGNGGGFVFDCRAIHNPGRYEAYKTKTGKDPEVIAFFEKEPEMHDFLKNVYDMLEQSVRKYLERGFKHLMVNFGCTGGQHRSVYCAEQLAAHLKSSHPVKIKLKHVEQEMRN</sequence>
<dbReference type="Gene3D" id="3.90.1200.10">
    <property type="match status" value="1"/>
</dbReference>
<keyword evidence="4" id="KW-1185">Reference proteome</keyword>
<reference evidence="3 4" key="1">
    <citation type="submission" date="2017-02" db="EMBL/GenBank/DDBJ databases">
        <authorList>
            <person name="Peterson S.W."/>
        </authorList>
    </citation>
    <scope>NUCLEOTIDE SEQUENCE [LARGE SCALE GENOMIC DNA]</scope>
    <source>
        <strain evidence="3 4">DSM 24412</strain>
    </source>
</reference>
<dbReference type="PANTHER" id="PTHR30448">
    <property type="entry name" value="RNASE ADAPTER PROTEIN RAPZ"/>
    <property type="match status" value="1"/>
</dbReference>
<evidence type="ECO:0000259" key="2">
    <source>
        <dbReference type="Pfam" id="PF22740"/>
    </source>
</evidence>
<dbReference type="Proteomes" id="UP000191055">
    <property type="component" value="Unassembled WGS sequence"/>
</dbReference>
<dbReference type="PANTHER" id="PTHR30448:SF0">
    <property type="entry name" value="RNASE ADAPTER PROTEIN RAPZ"/>
    <property type="match status" value="1"/>
</dbReference>
<dbReference type="Gene3D" id="3.30.200.20">
    <property type="entry name" value="Phosphorylase Kinase, domain 1"/>
    <property type="match status" value="1"/>
</dbReference>
<accession>A0A1T5HTW3</accession>
<feature type="domain" description="Aminoglycoside phosphotransferase" evidence="1">
    <location>
        <begin position="29"/>
        <end position="257"/>
    </location>
</feature>
<protein>
    <submittedName>
        <fullName evidence="3">Predicted P-loop-containing kinase</fullName>
    </submittedName>
</protein>
<dbReference type="InterPro" id="IPR053931">
    <property type="entry name" value="RapZ_C"/>
</dbReference>
<dbReference type="Pfam" id="PF22740">
    <property type="entry name" value="PapZ_C"/>
    <property type="match status" value="1"/>
</dbReference>
<evidence type="ECO:0000313" key="4">
    <source>
        <dbReference type="Proteomes" id="UP000191055"/>
    </source>
</evidence>
<name>A0A1T5HTW3_9BACT</name>
<dbReference type="STRING" id="889453.SAMN03080601_03420"/>
<keyword evidence="3" id="KW-0808">Transferase</keyword>
<evidence type="ECO:0000313" key="3">
    <source>
        <dbReference type="EMBL" id="SKC24127.1"/>
    </source>
</evidence>